<dbReference type="STRING" id="54915.ADS79_14065"/>
<dbReference type="AlphaFoldDB" id="A0A0K9YW98"/>
<dbReference type="Proteomes" id="UP000319578">
    <property type="component" value="Unassembled WGS sequence"/>
</dbReference>
<protein>
    <submittedName>
        <fullName evidence="2">Uncharacterized protein</fullName>
    </submittedName>
</protein>
<comment type="caution">
    <text evidence="2">The sequence shown here is derived from an EMBL/GenBank/DDBJ whole genome shotgun (WGS) entry which is preliminary data.</text>
</comment>
<dbReference type="Proteomes" id="UP000036834">
    <property type="component" value="Unassembled WGS sequence"/>
</dbReference>
<dbReference type="EMBL" id="BJON01000031">
    <property type="protein sequence ID" value="GED72556.1"/>
    <property type="molecule type" value="Genomic_DNA"/>
</dbReference>
<organism evidence="2 3">
    <name type="scientific">Brevibacillus reuszeri</name>
    <dbReference type="NCBI Taxonomy" id="54915"/>
    <lineage>
        <taxon>Bacteria</taxon>
        <taxon>Bacillati</taxon>
        <taxon>Bacillota</taxon>
        <taxon>Bacilli</taxon>
        <taxon>Bacillales</taxon>
        <taxon>Paenibacillaceae</taxon>
        <taxon>Brevibacillus</taxon>
    </lineage>
</organism>
<evidence type="ECO:0000313" key="2">
    <source>
        <dbReference type="EMBL" id="KNB72946.1"/>
    </source>
</evidence>
<dbReference type="RefSeq" id="WP_049738996.1">
    <property type="nucleotide sequence ID" value="NZ_BJON01000031.1"/>
</dbReference>
<dbReference type="OrthoDB" id="2687474at2"/>
<keyword evidence="4" id="KW-1185">Reference proteome</keyword>
<accession>A0A0K9YW98</accession>
<name>A0A0K9YW98_9BACL</name>
<reference evidence="1 4" key="3">
    <citation type="submission" date="2019-06" db="EMBL/GenBank/DDBJ databases">
        <title>Whole genome shotgun sequence of Brevibacillus reuszeri NBRC 15719.</title>
        <authorList>
            <person name="Hosoyama A."/>
            <person name="Uohara A."/>
            <person name="Ohji S."/>
            <person name="Ichikawa N."/>
        </authorList>
    </citation>
    <scope>NUCLEOTIDE SEQUENCE [LARGE SCALE GENOMIC DNA]</scope>
    <source>
        <strain evidence="1 4">NBRC 15719</strain>
    </source>
</reference>
<proteinExistence type="predicted"/>
<gene>
    <name evidence="2" type="ORF">ADS79_14065</name>
    <name evidence="1" type="ORF">BRE01_62580</name>
</gene>
<dbReference type="EMBL" id="LGIQ01000007">
    <property type="protein sequence ID" value="KNB72946.1"/>
    <property type="molecule type" value="Genomic_DNA"/>
</dbReference>
<sequence length="150" mass="16978">MNKNIEIATLINEMLGYCRLNNCFTSESVDELILLADFANEEVGKLINKFHYINTKIVDSGGIPVLKQVLEMVSGTNNDNCAAACDSNIPKANPWVWTELAENLKPDRKAGETVPVGYLFEGYSEYYPYRSWIRNGYVKRNEQQKVESAC</sequence>
<reference evidence="3" key="1">
    <citation type="submission" date="2015-07" db="EMBL/GenBank/DDBJ databases">
        <title>Genome sequencing project for genomic taxonomy and phylogenomics of Bacillus-like bacteria.</title>
        <authorList>
            <person name="Liu B."/>
            <person name="Wang J."/>
            <person name="Zhu Y."/>
            <person name="Liu G."/>
            <person name="Chen Q."/>
            <person name="Chen Z."/>
            <person name="Lan J."/>
            <person name="Che J."/>
            <person name="Ge C."/>
            <person name="Shi H."/>
            <person name="Pan Z."/>
            <person name="Liu X."/>
        </authorList>
    </citation>
    <scope>NUCLEOTIDE SEQUENCE [LARGE SCALE GENOMIC DNA]</scope>
    <source>
        <strain evidence="3">DSM 9887</strain>
    </source>
</reference>
<evidence type="ECO:0000313" key="3">
    <source>
        <dbReference type="Proteomes" id="UP000036834"/>
    </source>
</evidence>
<reference evidence="2" key="2">
    <citation type="submission" date="2015-07" db="EMBL/GenBank/DDBJ databases">
        <title>MeaNS - Measles Nucleotide Surveillance Program.</title>
        <authorList>
            <person name="Tran T."/>
            <person name="Druce J."/>
        </authorList>
    </citation>
    <scope>NUCLEOTIDE SEQUENCE</scope>
    <source>
        <strain evidence="2">DSM 9887</strain>
    </source>
</reference>
<evidence type="ECO:0000313" key="1">
    <source>
        <dbReference type="EMBL" id="GED72556.1"/>
    </source>
</evidence>
<dbReference type="PATRIC" id="fig|54915.3.peg.1832"/>
<evidence type="ECO:0000313" key="4">
    <source>
        <dbReference type="Proteomes" id="UP000319578"/>
    </source>
</evidence>